<dbReference type="Pfam" id="PF17197">
    <property type="entry name" value="DUF5134"/>
    <property type="match status" value="1"/>
</dbReference>
<proteinExistence type="predicted"/>
<feature type="transmembrane region" description="Helical" evidence="1">
    <location>
        <begin position="40"/>
        <end position="57"/>
    </location>
</feature>
<dbReference type="KEGG" id="maic:MAIC_19280"/>
<name>A0AAD1MC09_9MYCO</name>
<feature type="transmembrane region" description="Helical" evidence="1">
    <location>
        <begin position="63"/>
        <end position="84"/>
    </location>
</feature>
<dbReference type="Proteomes" id="UP000467327">
    <property type="component" value="Chromosome"/>
</dbReference>
<evidence type="ECO:0000313" key="3">
    <source>
        <dbReference type="Proteomes" id="UP000467327"/>
    </source>
</evidence>
<accession>A0AAD1MC09</accession>
<organism evidence="2 3">
    <name type="scientific">Mycolicibacterium aichiense</name>
    <dbReference type="NCBI Taxonomy" id="1799"/>
    <lineage>
        <taxon>Bacteria</taxon>
        <taxon>Bacillati</taxon>
        <taxon>Actinomycetota</taxon>
        <taxon>Actinomycetes</taxon>
        <taxon>Mycobacteriales</taxon>
        <taxon>Mycobacteriaceae</taxon>
        <taxon>Mycolicibacterium</taxon>
    </lineage>
</organism>
<protein>
    <recommendedName>
        <fullName evidence="4">Integral membrane protein</fullName>
    </recommendedName>
</protein>
<evidence type="ECO:0000256" key="1">
    <source>
        <dbReference type="SAM" id="Phobius"/>
    </source>
</evidence>
<dbReference type="InterPro" id="IPR033458">
    <property type="entry name" value="DUF5134"/>
</dbReference>
<dbReference type="EMBL" id="AP022561">
    <property type="protein sequence ID" value="BBX07125.1"/>
    <property type="molecule type" value="Genomic_DNA"/>
</dbReference>
<feature type="transmembrane region" description="Helical" evidence="1">
    <location>
        <begin position="91"/>
        <end position="109"/>
    </location>
</feature>
<keyword evidence="1" id="KW-1133">Transmembrane helix</keyword>
<feature type="transmembrane region" description="Helical" evidence="1">
    <location>
        <begin position="167"/>
        <end position="188"/>
    </location>
</feature>
<keyword evidence="3" id="KW-1185">Reference proteome</keyword>
<reference evidence="2 3" key="1">
    <citation type="journal article" date="2019" name="Emerg. Microbes Infect.">
        <title>Comprehensive subspecies identification of 175 nontuberculous mycobacteria species based on 7547 genomic profiles.</title>
        <authorList>
            <person name="Matsumoto Y."/>
            <person name="Kinjo T."/>
            <person name="Motooka D."/>
            <person name="Nabeya D."/>
            <person name="Jung N."/>
            <person name="Uechi K."/>
            <person name="Horii T."/>
            <person name="Iida T."/>
            <person name="Fujita J."/>
            <person name="Nakamura S."/>
        </authorList>
    </citation>
    <scope>NUCLEOTIDE SEQUENCE [LARGE SCALE GENOMIC DNA]</scope>
    <source>
        <strain evidence="2 3">JCM 6376</strain>
    </source>
</reference>
<keyword evidence="1" id="KW-0472">Membrane</keyword>
<evidence type="ECO:0000313" key="2">
    <source>
        <dbReference type="EMBL" id="BBX07125.1"/>
    </source>
</evidence>
<feature type="transmembrane region" description="Helical" evidence="1">
    <location>
        <begin position="200"/>
        <end position="222"/>
    </location>
</feature>
<evidence type="ECO:0008006" key="4">
    <source>
        <dbReference type="Google" id="ProtNLM"/>
    </source>
</evidence>
<keyword evidence="1" id="KW-0812">Transmembrane</keyword>
<gene>
    <name evidence="2" type="ORF">MAIC_19280</name>
</gene>
<dbReference type="AlphaFoldDB" id="A0AAD1MC09"/>
<sequence length="223" mass="23426">MIADLTLRWVVTLLFVLAAAECLSTIVGAERRPAAVVSQLLHVVMAVAMAVMAWPWGAALPTVAPMVFFLLATLWFVAVTASPICAGHRIAGGYHALMMLAMAWMYAVMNGRLLPGQASYAGDTASTSAGSSGHAGHAGMNMPGMDMSGTTDAADSSGGGYPPYIDALNWVCTIGFAVAAAFWLYRYLAVRMNREPVVAARPLGILCQSMMAAGMAIMFGVML</sequence>
<feature type="transmembrane region" description="Helical" evidence="1">
    <location>
        <begin position="6"/>
        <end position="28"/>
    </location>
</feature>
<dbReference type="RefSeq" id="WP_115319395.1">
    <property type="nucleotide sequence ID" value="NZ_AP022561.1"/>
</dbReference>